<evidence type="ECO:0000313" key="7">
    <source>
        <dbReference type="Proteomes" id="UP000245998"/>
    </source>
</evidence>
<feature type="domain" description="HTH lysR-type" evidence="5">
    <location>
        <begin position="1"/>
        <end position="58"/>
    </location>
</feature>
<proteinExistence type="inferred from homology"/>
<dbReference type="PANTHER" id="PTHR30419">
    <property type="entry name" value="HTH-TYPE TRANSCRIPTIONAL REGULATOR YBHD"/>
    <property type="match status" value="1"/>
</dbReference>
<gene>
    <name evidence="6" type="ORF">DCC39_15760</name>
</gene>
<evidence type="ECO:0000259" key="5">
    <source>
        <dbReference type="PROSITE" id="PS50931"/>
    </source>
</evidence>
<accession>A0A2U1JS33</accession>
<dbReference type="InterPro" id="IPR036390">
    <property type="entry name" value="WH_DNA-bd_sf"/>
</dbReference>
<evidence type="ECO:0000256" key="2">
    <source>
        <dbReference type="ARBA" id="ARBA00023015"/>
    </source>
</evidence>
<comment type="similarity">
    <text evidence="1">Belongs to the LysR transcriptional regulatory family.</text>
</comment>
<dbReference type="SUPFAM" id="SSF46785">
    <property type="entry name" value="Winged helix' DNA-binding domain"/>
    <property type="match status" value="1"/>
</dbReference>
<dbReference type="CDD" id="cd05466">
    <property type="entry name" value="PBP2_LTTR_substrate"/>
    <property type="match status" value="1"/>
</dbReference>
<evidence type="ECO:0000256" key="1">
    <source>
        <dbReference type="ARBA" id="ARBA00009437"/>
    </source>
</evidence>
<dbReference type="InterPro" id="IPR036388">
    <property type="entry name" value="WH-like_DNA-bd_sf"/>
</dbReference>
<dbReference type="RefSeq" id="WP_116555861.1">
    <property type="nucleotide sequence ID" value="NZ_QCZG01000043.1"/>
</dbReference>
<evidence type="ECO:0000256" key="3">
    <source>
        <dbReference type="ARBA" id="ARBA00023125"/>
    </source>
</evidence>
<dbReference type="Proteomes" id="UP000245998">
    <property type="component" value="Unassembled WGS sequence"/>
</dbReference>
<dbReference type="AlphaFoldDB" id="A0A2U1JS33"/>
<keyword evidence="3" id="KW-0238">DNA-binding</keyword>
<dbReference type="GO" id="GO:0003700">
    <property type="term" value="F:DNA-binding transcription factor activity"/>
    <property type="evidence" value="ECO:0007669"/>
    <property type="project" value="InterPro"/>
</dbReference>
<evidence type="ECO:0000313" key="6">
    <source>
        <dbReference type="EMBL" id="PWA08020.1"/>
    </source>
</evidence>
<reference evidence="6 7" key="1">
    <citation type="submission" date="2018-04" db="EMBL/GenBank/DDBJ databases">
        <title>Camelliibacillus theae gen. nov., sp. nov., isolated from Pu'er tea.</title>
        <authorList>
            <person name="Niu L."/>
        </authorList>
    </citation>
    <scope>NUCLEOTIDE SEQUENCE [LARGE SCALE GENOMIC DNA]</scope>
    <source>
        <strain evidence="6 7">T8</strain>
    </source>
</reference>
<sequence length="302" mass="34703">MDIKDYRYILEVIKQGSISKAAKALYISQPSLSMFIKKLEKQVGDKFFHKTDGVMHLTTTGKVYMEYAQKITTLDNELHMELRKIKDLNRGEVTFGITKTRGSLLLHEILPNFIKQYPNIRVKIIEDTSDYLEEFLYNRELDFAILNYPFETHEFDYTILREEEVVVTIPKTNGICKKAKDVPGLAYKWIDILELREQPFILLKKGQRMRQAADSLFTEAKIKPNVIWETTSAVTAYNLSTVGMGLSFVLDTYCKTIADPKINYFSVGRPQILFKMVAAYPSASLLSEASKALIRIVKNCIL</sequence>
<keyword evidence="2" id="KW-0805">Transcription regulation</keyword>
<dbReference type="PANTHER" id="PTHR30419:SF8">
    <property type="entry name" value="NITROGEN ASSIMILATION TRANSCRIPTIONAL ACTIVATOR-RELATED"/>
    <property type="match status" value="1"/>
</dbReference>
<comment type="caution">
    <text evidence="6">The sequence shown here is derived from an EMBL/GenBank/DDBJ whole genome shotgun (WGS) entry which is preliminary data.</text>
</comment>
<dbReference type="EMBL" id="QCZG01000043">
    <property type="protein sequence ID" value="PWA08020.1"/>
    <property type="molecule type" value="Genomic_DNA"/>
</dbReference>
<dbReference type="SUPFAM" id="SSF53850">
    <property type="entry name" value="Periplasmic binding protein-like II"/>
    <property type="match status" value="1"/>
</dbReference>
<keyword evidence="7" id="KW-1185">Reference proteome</keyword>
<name>A0A2U1JS33_9BACI</name>
<dbReference type="InterPro" id="IPR005119">
    <property type="entry name" value="LysR_subst-bd"/>
</dbReference>
<dbReference type="OrthoDB" id="9803735at2"/>
<dbReference type="Gene3D" id="1.10.10.10">
    <property type="entry name" value="Winged helix-like DNA-binding domain superfamily/Winged helix DNA-binding domain"/>
    <property type="match status" value="1"/>
</dbReference>
<protein>
    <recommendedName>
        <fullName evidence="5">HTH lysR-type domain-containing protein</fullName>
    </recommendedName>
</protein>
<dbReference type="GO" id="GO:0005829">
    <property type="term" value="C:cytosol"/>
    <property type="evidence" value="ECO:0007669"/>
    <property type="project" value="TreeGrafter"/>
</dbReference>
<organism evidence="6 7">
    <name type="scientific">Pueribacillus theae</name>
    <dbReference type="NCBI Taxonomy" id="2171751"/>
    <lineage>
        <taxon>Bacteria</taxon>
        <taxon>Bacillati</taxon>
        <taxon>Bacillota</taxon>
        <taxon>Bacilli</taxon>
        <taxon>Bacillales</taxon>
        <taxon>Bacillaceae</taxon>
        <taxon>Pueribacillus</taxon>
    </lineage>
</organism>
<dbReference type="InterPro" id="IPR050950">
    <property type="entry name" value="HTH-type_LysR_regulators"/>
</dbReference>
<dbReference type="PRINTS" id="PR00039">
    <property type="entry name" value="HTHLYSR"/>
</dbReference>
<dbReference type="Pfam" id="PF03466">
    <property type="entry name" value="LysR_substrate"/>
    <property type="match status" value="1"/>
</dbReference>
<dbReference type="PROSITE" id="PS50931">
    <property type="entry name" value="HTH_LYSR"/>
    <property type="match status" value="1"/>
</dbReference>
<dbReference type="InterPro" id="IPR000847">
    <property type="entry name" value="LysR_HTH_N"/>
</dbReference>
<dbReference type="Gene3D" id="3.40.190.290">
    <property type="match status" value="1"/>
</dbReference>
<dbReference type="GO" id="GO:0003677">
    <property type="term" value="F:DNA binding"/>
    <property type="evidence" value="ECO:0007669"/>
    <property type="project" value="UniProtKB-KW"/>
</dbReference>
<keyword evidence="4" id="KW-0804">Transcription</keyword>
<dbReference type="Pfam" id="PF00126">
    <property type="entry name" value="HTH_1"/>
    <property type="match status" value="1"/>
</dbReference>
<evidence type="ECO:0000256" key="4">
    <source>
        <dbReference type="ARBA" id="ARBA00023163"/>
    </source>
</evidence>